<accession>A0A1V8T1Y5</accession>
<feature type="region of interest" description="Disordered" evidence="5">
    <location>
        <begin position="521"/>
        <end position="586"/>
    </location>
</feature>
<dbReference type="STRING" id="1507870.A0A1V8T1Y5"/>
<dbReference type="PROSITE" id="PS00061">
    <property type="entry name" value="ADH_SHORT"/>
    <property type="match status" value="1"/>
</dbReference>
<feature type="region of interest" description="Disordered" evidence="5">
    <location>
        <begin position="469"/>
        <end position="499"/>
    </location>
</feature>
<dbReference type="AlphaFoldDB" id="A0A1V8T1Y5"/>
<dbReference type="InterPro" id="IPR020904">
    <property type="entry name" value="Sc_DH/Rdtase_CS"/>
</dbReference>
<evidence type="ECO:0000256" key="1">
    <source>
        <dbReference type="ARBA" id="ARBA00006484"/>
    </source>
</evidence>
<dbReference type="PRINTS" id="PR00080">
    <property type="entry name" value="SDRFAMILY"/>
</dbReference>
<dbReference type="Proteomes" id="UP000192596">
    <property type="component" value="Unassembled WGS sequence"/>
</dbReference>
<keyword evidence="8" id="KW-1185">Reference proteome</keyword>
<sequence>MASAGKAVKSAASAAGRDAQWKKYTVQPTGIYARINNFFAIDSKRSTGIPMNPQFRNPTPGGNDPALYDDKVTVPAGDIAENPYWKRDVRRQYPQLSVVRQPDVVALLSVGSAAAPKEDVLQIGDAGSKQLVALKEEGEKGLSAFFEKEKGMAKGVLGADGLPPKPASRHLQGKRYTLPGPADQAYSDSYPDLLFTTYLPAMGNAKITTFDRVCLLAVMGDTAVVHDLDVLEIVFSCGICQATVSEVYASRESNKGFHSNSGDDDGVVTRMWIADCTHLFCGKHLLGGAAPFHRQDAQPEAPCPQCILDVHDDSPRQMYGIRGFQAGEHDPMIPSNWFKCPPVEIEASSTGMEAVRFQYVALARFAQKIHARCQVAEHLNAVTEAAHAGELEQRKHAEAEMQRMQREAALTRSAHEKDLAQLRKWQKREAVINHYLGIVPQMAENLAQMRAQLADLGYLVPARDYQYRRDAHQQSKDAAQSAVQQDVAEGGRFPSSSTTAGMLPLDALSDKSLTWFLVGDPPPNIHTKRQHPMEQGLTQPKDARPLNGPGKQRTSSRDLMPPPFSKPTRRLVARDESGAPASSQPEPVQMRYSIPHIIHERPTYEVAPAAFHAPATQRSSRHVSGHAAYTTQTLIGETRYDEPMQITSAAQPSQPWDSTNWAGGAGSRILEGKLAVITGASRGIGAATCENLAAKGASLVMNYTSDSSAEKTAALARKLEEAHGIRCLPVQADMGTEKGPAHLIEIASNNFSHPKTKKFQIDILINNAGVASNRLVEECDAEDFAQLYNVNVRGPLLLMKAAIPYFPHDRSGRVVNVSSVSASLGFAKQSVYGGTKAALEAMTRTWARELAERATVNAVNPGPVATDMYSGTTREFQEQMSHWTINTPLAAVRPGIDREKFVEDASFAGGRPAYESDIAGTIAMLCTPDSGWCTGSVICANGGFKFST</sequence>
<dbReference type="InParanoid" id="A0A1V8T1Y5"/>
<dbReference type="CDD" id="cd22849">
    <property type="entry name" value="NuzM"/>
    <property type="match status" value="1"/>
</dbReference>
<proteinExistence type="inferred from homology"/>
<keyword evidence="3" id="KW-0560">Oxidoreductase</keyword>
<dbReference type="EMBL" id="NAJO01000019">
    <property type="protein sequence ID" value="OQO05314.1"/>
    <property type="molecule type" value="Genomic_DNA"/>
</dbReference>
<dbReference type="PANTHER" id="PTHR37325">
    <property type="entry name" value="OXIDOREDUCTASE 21 KDA SUBUNIT, PUTATIVE (AFU_ORTHOLOGUE AFUA_4G05910)-RELATED"/>
    <property type="match status" value="1"/>
</dbReference>
<dbReference type="CDD" id="cd05233">
    <property type="entry name" value="SDR_c"/>
    <property type="match status" value="1"/>
</dbReference>
<feature type="compositionally biased region" description="Low complexity" evidence="5">
    <location>
        <begin position="476"/>
        <end position="488"/>
    </location>
</feature>
<dbReference type="InterPro" id="IPR036291">
    <property type="entry name" value="NAD(P)-bd_dom_sf"/>
</dbReference>
<feature type="coiled-coil region" evidence="4">
    <location>
        <begin position="387"/>
        <end position="414"/>
    </location>
</feature>
<dbReference type="SMART" id="SM00822">
    <property type="entry name" value="PKS_KR"/>
    <property type="match status" value="1"/>
</dbReference>
<evidence type="ECO:0000313" key="7">
    <source>
        <dbReference type="EMBL" id="OQO05314.1"/>
    </source>
</evidence>
<evidence type="ECO:0000256" key="3">
    <source>
        <dbReference type="ARBA" id="ARBA00023002"/>
    </source>
</evidence>
<keyword evidence="2" id="KW-0521">NADP</keyword>
<gene>
    <name evidence="7" type="ORF">B0A48_09082</name>
</gene>
<feature type="domain" description="Ketoreductase" evidence="6">
    <location>
        <begin position="673"/>
        <end position="867"/>
    </location>
</feature>
<dbReference type="PRINTS" id="PR00081">
    <property type="entry name" value="GDHRDH"/>
</dbReference>
<dbReference type="InterPro" id="IPR016813">
    <property type="entry name" value="NADH_Ub_cplx-1_21kDa"/>
</dbReference>
<dbReference type="OrthoDB" id="47007at2759"/>
<dbReference type="InterPro" id="IPR002347">
    <property type="entry name" value="SDR_fam"/>
</dbReference>
<dbReference type="Gene3D" id="3.40.50.720">
    <property type="entry name" value="NAD(P)-binding Rossmann-like Domain"/>
    <property type="match status" value="1"/>
</dbReference>
<comment type="caution">
    <text evidence="7">The sequence shown here is derived from an EMBL/GenBank/DDBJ whole genome shotgun (WGS) entry which is preliminary data.</text>
</comment>
<protein>
    <recommendedName>
        <fullName evidence="6">Ketoreductase domain-containing protein</fullName>
    </recommendedName>
</protein>
<evidence type="ECO:0000256" key="5">
    <source>
        <dbReference type="SAM" id="MobiDB-lite"/>
    </source>
</evidence>
<name>A0A1V8T1Y5_9PEZI</name>
<evidence type="ECO:0000259" key="6">
    <source>
        <dbReference type="SMART" id="SM00822"/>
    </source>
</evidence>
<dbReference type="GO" id="GO:0016491">
    <property type="term" value="F:oxidoreductase activity"/>
    <property type="evidence" value="ECO:0007669"/>
    <property type="project" value="UniProtKB-KW"/>
</dbReference>
<evidence type="ECO:0000256" key="2">
    <source>
        <dbReference type="ARBA" id="ARBA00022857"/>
    </source>
</evidence>
<dbReference type="Pfam" id="PF00106">
    <property type="entry name" value="adh_short"/>
    <property type="match status" value="1"/>
</dbReference>
<dbReference type="FunFam" id="3.40.50.720:FF:000374">
    <property type="entry name" value="3-oxoacyl-(Acyl-carrier-protein) reductase"/>
    <property type="match status" value="1"/>
</dbReference>
<organism evidence="7 8">
    <name type="scientific">Cryoendolithus antarcticus</name>
    <dbReference type="NCBI Taxonomy" id="1507870"/>
    <lineage>
        <taxon>Eukaryota</taxon>
        <taxon>Fungi</taxon>
        <taxon>Dikarya</taxon>
        <taxon>Ascomycota</taxon>
        <taxon>Pezizomycotina</taxon>
        <taxon>Dothideomycetes</taxon>
        <taxon>Dothideomycetidae</taxon>
        <taxon>Cladosporiales</taxon>
        <taxon>Cladosporiaceae</taxon>
        <taxon>Cryoendolithus</taxon>
    </lineage>
</organism>
<keyword evidence="4" id="KW-0175">Coiled coil</keyword>
<comment type="similarity">
    <text evidence="1">Belongs to the short-chain dehydrogenases/reductases (SDR) family.</text>
</comment>
<dbReference type="PANTHER" id="PTHR37325:SF1">
    <property type="entry name" value="OXIDOREDUCTASE 21 KDA SUBUNIT, PUTATIVE (AFU_ORTHOLOGUE AFUA_4G05910)-RELATED"/>
    <property type="match status" value="1"/>
</dbReference>
<evidence type="ECO:0000256" key="4">
    <source>
        <dbReference type="SAM" id="Coils"/>
    </source>
</evidence>
<dbReference type="InterPro" id="IPR057326">
    <property type="entry name" value="KR_dom"/>
</dbReference>
<reference evidence="8" key="1">
    <citation type="submission" date="2017-03" db="EMBL/GenBank/DDBJ databases">
        <title>Genomes of endolithic fungi from Antarctica.</title>
        <authorList>
            <person name="Coleine C."/>
            <person name="Masonjones S."/>
            <person name="Stajich J.E."/>
        </authorList>
    </citation>
    <scope>NUCLEOTIDE SEQUENCE [LARGE SCALE GENOMIC DNA]</scope>
    <source>
        <strain evidence="8">CCFEE 5527</strain>
    </source>
</reference>
<evidence type="ECO:0000313" key="8">
    <source>
        <dbReference type="Proteomes" id="UP000192596"/>
    </source>
</evidence>
<dbReference type="SUPFAM" id="SSF51735">
    <property type="entry name" value="NAD(P)-binding Rossmann-fold domains"/>
    <property type="match status" value="1"/>
</dbReference>